<dbReference type="AlphaFoldDB" id="A0A140DZ42"/>
<dbReference type="SUPFAM" id="SSF47323">
    <property type="entry name" value="Anticodon-binding domain of a subclass of class I aminoacyl-tRNA synthetases"/>
    <property type="match status" value="1"/>
</dbReference>
<protein>
    <recommendedName>
        <fullName evidence="11">Arginine--tRNA ligase</fullName>
        <ecNumber evidence="11">6.1.1.19</ecNumber>
    </recommendedName>
    <alternativeName>
        <fullName evidence="11">Arginyl-tRNA synthetase</fullName>
        <shortName evidence="11">ArgRS</shortName>
    </alternativeName>
</protein>
<dbReference type="FunFam" id="3.40.50.620:FF:000062">
    <property type="entry name" value="Arginine--tRNA ligase"/>
    <property type="match status" value="1"/>
</dbReference>
<gene>
    <name evidence="11" type="primary">argS</name>
    <name evidence="15" type="ORF">AALO17_27850</name>
</gene>
<dbReference type="Gene3D" id="1.10.730.10">
    <property type="entry name" value="Isoleucyl-tRNA Synthetase, Domain 1"/>
    <property type="match status" value="1"/>
</dbReference>
<dbReference type="PRINTS" id="PR01038">
    <property type="entry name" value="TRNASYNTHARG"/>
</dbReference>
<keyword evidence="9 11" id="KW-0030">Aminoacyl-tRNA synthetase</keyword>
<comment type="catalytic activity">
    <reaction evidence="10 11">
        <text>tRNA(Arg) + L-arginine + ATP = L-arginyl-tRNA(Arg) + AMP + diphosphate</text>
        <dbReference type="Rhea" id="RHEA:20301"/>
        <dbReference type="Rhea" id="RHEA-COMP:9658"/>
        <dbReference type="Rhea" id="RHEA-COMP:9673"/>
        <dbReference type="ChEBI" id="CHEBI:30616"/>
        <dbReference type="ChEBI" id="CHEBI:32682"/>
        <dbReference type="ChEBI" id="CHEBI:33019"/>
        <dbReference type="ChEBI" id="CHEBI:78442"/>
        <dbReference type="ChEBI" id="CHEBI:78513"/>
        <dbReference type="ChEBI" id="CHEBI:456215"/>
        <dbReference type="EC" id="6.1.1.19"/>
    </reaction>
</comment>
<evidence type="ECO:0000256" key="5">
    <source>
        <dbReference type="ARBA" id="ARBA00022598"/>
    </source>
</evidence>
<evidence type="ECO:0000256" key="2">
    <source>
        <dbReference type="ARBA" id="ARBA00005594"/>
    </source>
</evidence>
<dbReference type="Gene3D" id="3.40.50.620">
    <property type="entry name" value="HUPs"/>
    <property type="match status" value="1"/>
</dbReference>
<dbReference type="InterPro" id="IPR014729">
    <property type="entry name" value="Rossmann-like_a/b/a_fold"/>
</dbReference>
<evidence type="ECO:0000313" key="15">
    <source>
        <dbReference type="EMBL" id="AMK55919.1"/>
    </source>
</evidence>
<feature type="domain" description="DALR anticodon binding" evidence="13">
    <location>
        <begin position="431"/>
        <end position="546"/>
    </location>
</feature>
<dbReference type="SUPFAM" id="SSF55190">
    <property type="entry name" value="Arginyl-tRNA synthetase (ArgRS), N-terminal 'additional' domain"/>
    <property type="match status" value="1"/>
</dbReference>
<keyword evidence="4 11" id="KW-0963">Cytoplasm</keyword>
<dbReference type="NCBIfam" id="TIGR00456">
    <property type="entry name" value="argS"/>
    <property type="match status" value="1"/>
</dbReference>
<keyword evidence="8 11" id="KW-0648">Protein biosynthesis</keyword>
<evidence type="ECO:0000256" key="12">
    <source>
        <dbReference type="RuleBase" id="RU363038"/>
    </source>
</evidence>
<keyword evidence="5 11" id="KW-0436">Ligase</keyword>
<dbReference type="PANTHER" id="PTHR11956:SF5">
    <property type="entry name" value="ARGININE--TRNA LIGASE, CYTOPLASMIC"/>
    <property type="match status" value="1"/>
</dbReference>
<dbReference type="Pfam" id="PF05746">
    <property type="entry name" value="DALR_1"/>
    <property type="match status" value="1"/>
</dbReference>
<dbReference type="SMART" id="SM01016">
    <property type="entry name" value="Arg_tRNA_synt_N"/>
    <property type="match status" value="1"/>
</dbReference>
<dbReference type="PATRIC" id="fig|1702221.3.peg.2713"/>
<dbReference type="FunFam" id="1.10.730.10:FF:000008">
    <property type="entry name" value="Arginine--tRNA ligase"/>
    <property type="match status" value="1"/>
</dbReference>
<feature type="domain" description="Arginyl tRNA synthetase N-terminal" evidence="14">
    <location>
        <begin position="6"/>
        <end position="91"/>
    </location>
</feature>
<dbReference type="Pfam" id="PF00750">
    <property type="entry name" value="tRNA-synt_1d"/>
    <property type="match status" value="1"/>
</dbReference>
<dbReference type="GO" id="GO:0005524">
    <property type="term" value="F:ATP binding"/>
    <property type="evidence" value="ECO:0007669"/>
    <property type="project" value="UniProtKB-UniRule"/>
</dbReference>
<dbReference type="InterPro" id="IPR008909">
    <property type="entry name" value="DALR_anticod-bd"/>
</dbReference>
<sequence length="546" mass="61140">MESADTKLRNAVSEALKQAFDLDKPADEIVIETPRSREHGDFAANTAMQLARVLRRNPRQIAEALAQAVDREKYGIQSVEVAGPGFLNFTMAQDSFAAAVGQILREKSDYGNGAPNGIRVNLEYVSANPTGSLHLGHARGAAWGDSVSRIMKKAGYDVTREYYVNDAGNQIANLARSLQARYRQALGLEAEIGEDGYLGEDIRLKGKELADAYGDVYIEETPENLDFFRREGISFELDKIRRDLNDYRVGFDVWSSEQTIRDAGLVDNVLARLKETDQSYEQDGATWFASTRYGDDKDRVLRKQDGSLTYLVPDLAYHDTKYGREYDEIIDFFGADHHGYVTRLKAGMQALGNDPEKLHVDIIQMVRLVNDGEEMKMSKRLGNATTIRELCERVGVDAARYFFVQRALDSHLDFDMELAARKSNENPVYYAQYAHARMCSIAKGARGLEPAEDVTGLEHEKELALMKVLTEFPKVVQDAARTRQVHKIVHYIQNLASHFHSFYNACKVIDPDAPELSAKRLALVNAARIVLAEALTLIGVNAPETM</sequence>
<dbReference type="OrthoDB" id="9805987at2"/>
<keyword evidence="6 11" id="KW-0547">Nucleotide-binding</keyword>
<keyword evidence="7 11" id="KW-0067">ATP-binding</keyword>
<evidence type="ECO:0000256" key="10">
    <source>
        <dbReference type="ARBA" id="ARBA00049339"/>
    </source>
</evidence>
<accession>A0A140DZ42</accession>
<dbReference type="GO" id="GO:0005737">
    <property type="term" value="C:cytoplasm"/>
    <property type="evidence" value="ECO:0007669"/>
    <property type="project" value="UniProtKB-SubCell"/>
</dbReference>
<keyword evidence="16" id="KW-1185">Reference proteome</keyword>
<dbReference type="KEGG" id="fro:AALO17_27850"/>
<dbReference type="InterPro" id="IPR001278">
    <property type="entry name" value="Arg-tRNA-ligase"/>
</dbReference>
<proteinExistence type="inferred from homology"/>
<evidence type="ECO:0000256" key="9">
    <source>
        <dbReference type="ARBA" id="ARBA00023146"/>
    </source>
</evidence>
<comment type="similarity">
    <text evidence="2 11 12">Belongs to the class-I aminoacyl-tRNA synthetase family.</text>
</comment>
<dbReference type="PANTHER" id="PTHR11956">
    <property type="entry name" value="ARGINYL-TRNA SYNTHETASE"/>
    <property type="match status" value="1"/>
</dbReference>
<dbReference type="EC" id="6.1.1.19" evidence="11"/>
<comment type="subunit">
    <text evidence="3 11">Monomer.</text>
</comment>
<evidence type="ECO:0000259" key="14">
    <source>
        <dbReference type="SMART" id="SM01016"/>
    </source>
</evidence>
<evidence type="ECO:0000256" key="11">
    <source>
        <dbReference type="HAMAP-Rule" id="MF_00123"/>
    </source>
</evidence>
<dbReference type="SMART" id="SM00836">
    <property type="entry name" value="DALR_1"/>
    <property type="match status" value="1"/>
</dbReference>
<dbReference type="InterPro" id="IPR036695">
    <property type="entry name" value="Arg-tRNA-synth_N_sf"/>
</dbReference>
<dbReference type="PROSITE" id="PS00178">
    <property type="entry name" value="AA_TRNA_LIGASE_I"/>
    <property type="match status" value="1"/>
</dbReference>
<reference evidence="15 16" key="1">
    <citation type="journal article" date="2016" name="Gut Pathog.">
        <title>Whole genome sequencing of "Faecalibaculum rodentium" ALO17, isolated from C57BL/6J laboratory mouse feces.</title>
        <authorList>
            <person name="Lim S."/>
            <person name="Chang D.H."/>
            <person name="Ahn S."/>
            <person name="Kim B.C."/>
        </authorList>
    </citation>
    <scope>NUCLEOTIDE SEQUENCE [LARGE SCALE GENOMIC DNA]</scope>
    <source>
        <strain evidence="15 16">Alo17</strain>
    </source>
</reference>
<dbReference type="EMBL" id="CP011391">
    <property type="protein sequence ID" value="AMK55919.1"/>
    <property type="molecule type" value="Genomic_DNA"/>
</dbReference>
<name>A0A140DZ42_9FIRM</name>
<evidence type="ECO:0000256" key="6">
    <source>
        <dbReference type="ARBA" id="ARBA00022741"/>
    </source>
</evidence>
<feature type="short sequence motif" description="'HIGH' region" evidence="11">
    <location>
        <begin position="127"/>
        <end position="137"/>
    </location>
</feature>
<dbReference type="STRING" id="1702221.AALO17_27850"/>
<dbReference type="InterPro" id="IPR005148">
    <property type="entry name" value="Arg-tRNA-synth_N"/>
</dbReference>
<dbReference type="RefSeq" id="WP_067559981.1">
    <property type="nucleotide sequence ID" value="NZ_CAJTBG010000010.1"/>
</dbReference>
<evidence type="ECO:0000259" key="13">
    <source>
        <dbReference type="SMART" id="SM00836"/>
    </source>
</evidence>
<evidence type="ECO:0000256" key="7">
    <source>
        <dbReference type="ARBA" id="ARBA00022840"/>
    </source>
</evidence>
<dbReference type="Proteomes" id="UP000069771">
    <property type="component" value="Chromosome"/>
</dbReference>
<evidence type="ECO:0000256" key="8">
    <source>
        <dbReference type="ARBA" id="ARBA00022917"/>
    </source>
</evidence>
<dbReference type="Gene3D" id="3.30.1360.70">
    <property type="entry name" value="Arginyl tRNA synthetase N-terminal domain"/>
    <property type="match status" value="1"/>
</dbReference>
<dbReference type="HAMAP" id="MF_00123">
    <property type="entry name" value="Arg_tRNA_synth"/>
    <property type="match status" value="1"/>
</dbReference>
<dbReference type="GO" id="GO:0006420">
    <property type="term" value="P:arginyl-tRNA aminoacylation"/>
    <property type="evidence" value="ECO:0007669"/>
    <property type="project" value="UniProtKB-UniRule"/>
</dbReference>
<dbReference type="InterPro" id="IPR001412">
    <property type="entry name" value="aa-tRNA-synth_I_CS"/>
</dbReference>
<evidence type="ECO:0000256" key="4">
    <source>
        <dbReference type="ARBA" id="ARBA00022490"/>
    </source>
</evidence>
<comment type="subcellular location">
    <subcellularLocation>
        <location evidence="1 11">Cytoplasm</location>
    </subcellularLocation>
</comment>
<dbReference type="GO" id="GO:0004814">
    <property type="term" value="F:arginine-tRNA ligase activity"/>
    <property type="evidence" value="ECO:0007669"/>
    <property type="project" value="UniProtKB-UniRule"/>
</dbReference>
<dbReference type="GeneID" id="78479244"/>
<evidence type="ECO:0000256" key="1">
    <source>
        <dbReference type="ARBA" id="ARBA00004496"/>
    </source>
</evidence>
<dbReference type="SUPFAM" id="SSF52374">
    <property type="entry name" value="Nucleotidylyl transferase"/>
    <property type="match status" value="1"/>
</dbReference>
<dbReference type="InterPro" id="IPR035684">
    <property type="entry name" value="ArgRS_core"/>
</dbReference>
<evidence type="ECO:0000313" key="16">
    <source>
        <dbReference type="Proteomes" id="UP000069771"/>
    </source>
</evidence>
<dbReference type="Pfam" id="PF03485">
    <property type="entry name" value="Arg_tRNA_synt_N"/>
    <property type="match status" value="1"/>
</dbReference>
<organism evidence="15 16">
    <name type="scientific">Faecalibaculum rodentium</name>
    <dbReference type="NCBI Taxonomy" id="1702221"/>
    <lineage>
        <taxon>Bacteria</taxon>
        <taxon>Bacillati</taxon>
        <taxon>Bacillota</taxon>
        <taxon>Erysipelotrichia</taxon>
        <taxon>Erysipelotrichales</taxon>
        <taxon>Erysipelotrichaceae</taxon>
        <taxon>Faecalibaculum</taxon>
    </lineage>
</organism>
<dbReference type="CDD" id="cd00671">
    <property type="entry name" value="ArgRS_core"/>
    <property type="match status" value="1"/>
</dbReference>
<dbReference type="InterPro" id="IPR009080">
    <property type="entry name" value="tRNAsynth_Ia_anticodon-bd"/>
</dbReference>
<evidence type="ECO:0000256" key="3">
    <source>
        <dbReference type="ARBA" id="ARBA00011245"/>
    </source>
</evidence>